<dbReference type="Proteomes" id="UP000198647">
    <property type="component" value="Unassembled WGS sequence"/>
</dbReference>
<evidence type="ECO:0000313" key="7">
    <source>
        <dbReference type="Proteomes" id="UP000198647"/>
    </source>
</evidence>
<keyword evidence="2" id="KW-0812">Transmembrane</keyword>
<dbReference type="Pfam" id="PF08660">
    <property type="entry name" value="Alg14"/>
    <property type="match status" value="1"/>
</dbReference>
<proteinExistence type="predicted"/>
<dbReference type="PANTHER" id="PTHR12154:SF4">
    <property type="entry name" value="UDP-N-ACETYLGLUCOSAMINE TRANSFERASE SUBUNIT ALG14 HOMOLOG"/>
    <property type="match status" value="1"/>
</dbReference>
<dbReference type="Gene3D" id="3.40.50.2000">
    <property type="entry name" value="Glycogen Phosphorylase B"/>
    <property type="match status" value="1"/>
</dbReference>
<sequence length="157" mass="18063">MAKDKKLLLISSIGGHLTQLLQLEPLFSQYDYHIVTEKSAITKQMKKKHPVSFLVYGGRNYPVRYIFKFSFNIIKSFFLFLRERPDVVITTGAHTAVPMCYIAKLFRKKVIYIESFAKTTSPNLSGRLVYPIADLFVVQWESMKKVYPKAVNGGSIY</sequence>
<dbReference type="NCBIfam" id="NF041549">
    <property type="entry name" value="PssD"/>
    <property type="match status" value="1"/>
</dbReference>
<evidence type="ECO:0000256" key="3">
    <source>
        <dbReference type="ARBA" id="ARBA00022824"/>
    </source>
</evidence>
<dbReference type="RefSeq" id="WP_093106485.1">
    <property type="nucleotide sequence ID" value="NZ_FNOS01000003.1"/>
</dbReference>
<reference evidence="6 7" key="1">
    <citation type="submission" date="2016-10" db="EMBL/GenBank/DDBJ databases">
        <authorList>
            <person name="Varghese N."/>
            <person name="Submissions S."/>
        </authorList>
    </citation>
    <scope>NUCLEOTIDE SEQUENCE [LARGE SCALE GENOMIC DNA]</scope>
    <source>
        <strain evidence="6 7">DSM 20748</strain>
    </source>
</reference>
<dbReference type="EMBL" id="FNOS01000003">
    <property type="protein sequence ID" value="SDX79790.1"/>
    <property type="molecule type" value="Genomic_DNA"/>
</dbReference>
<name>A0A1H3EMF8_9BACI</name>
<keyword evidence="5" id="KW-0472">Membrane</keyword>
<evidence type="ECO:0000256" key="4">
    <source>
        <dbReference type="ARBA" id="ARBA00022989"/>
    </source>
</evidence>
<accession>A0A1H3EMF8</accession>
<evidence type="ECO:0000256" key="2">
    <source>
        <dbReference type="ARBA" id="ARBA00022692"/>
    </source>
</evidence>
<gene>
    <name evidence="6" type="ORF">SAMN04488081_1295</name>
</gene>
<dbReference type="PANTHER" id="PTHR12154">
    <property type="entry name" value="GLYCOSYL TRANSFERASE-RELATED"/>
    <property type="match status" value="1"/>
</dbReference>
<evidence type="ECO:0000256" key="1">
    <source>
        <dbReference type="ARBA" id="ARBA00004389"/>
    </source>
</evidence>
<protein>
    <submittedName>
        <fullName evidence="6">Oligosaccharide biosynthesis protein Alg14 like</fullName>
    </submittedName>
</protein>
<comment type="caution">
    <text evidence="6">The sequence shown here is derived from an EMBL/GenBank/DDBJ whole genome shotgun (WGS) entry which is preliminary data.</text>
</comment>
<evidence type="ECO:0000313" key="6">
    <source>
        <dbReference type="EMBL" id="SDX79790.1"/>
    </source>
</evidence>
<keyword evidence="7" id="KW-1185">Reference proteome</keyword>
<dbReference type="SUPFAM" id="SSF53756">
    <property type="entry name" value="UDP-Glycosyltransferase/glycogen phosphorylase"/>
    <property type="match status" value="1"/>
</dbReference>
<keyword evidence="3" id="KW-0256">Endoplasmic reticulum</keyword>
<organism evidence="6 7">
    <name type="scientific">Salimicrobium album</name>
    <dbReference type="NCBI Taxonomy" id="50717"/>
    <lineage>
        <taxon>Bacteria</taxon>
        <taxon>Bacillati</taxon>
        <taxon>Bacillota</taxon>
        <taxon>Bacilli</taxon>
        <taxon>Bacillales</taxon>
        <taxon>Bacillaceae</taxon>
        <taxon>Salimicrobium</taxon>
    </lineage>
</organism>
<dbReference type="InterPro" id="IPR013969">
    <property type="entry name" value="Oligosacch_biosynth_Alg14"/>
</dbReference>
<evidence type="ECO:0000256" key="5">
    <source>
        <dbReference type="ARBA" id="ARBA00023136"/>
    </source>
</evidence>
<keyword evidence="4" id="KW-1133">Transmembrane helix</keyword>
<comment type="subcellular location">
    <subcellularLocation>
        <location evidence="1">Endoplasmic reticulum membrane</location>
        <topology evidence="1">Single-pass membrane protein</topology>
    </subcellularLocation>
</comment>